<dbReference type="GO" id="GO:0003723">
    <property type="term" value="F:RNA binding"/>
    <property type="evidence" value="ECO:0007669"/>
    <property type="project" value="InterPro"/>
</dbReference>
<evidence type="ECO:0000256" key="7">
    <source>
        <dbReference type="ARBA" id="ARBA00022833"/>
    </source>
</evidence>
<evidence type="ECO:0000256" key="8">
    <source>
        <dbReference type="ARBA" id="ARBA00023187"/>
    </source>
</evidence>
<keyword evidence="3" id="KW-0597">Phosphoprotein</keyword>
<feature type="compositionally biased region" description="Polar residues" evidence="10">
    <location>
        <begin position="366"/>
        <end position="377"/>
    </location>
</feature>
<proteinExistence type="inferred from homology"/>
<dbReference type="EMBL" id="JABEBT010000004">
    <property type="protein sequence ID" value="KAF7639650.1"/>
    <property type="molecule type" value="Genomic_DNA"/>
</dbReference>
<accession>A0A8T0A238</accession>
<dbReference type="Pfam" id="PF13297">
    <property type="entry name" value="SDE2_2C"/>
    <property type="match status" value="1"/>
</dbReference>
<evidence type="ECO:0000256" key="5">
    <source>
        <dbReference type="ARBA" id="ARBA00022723"/>
    </source>
</evidence>
<dbReference type="PANTHER" id="PTHR12786:SF2">
    <property type="entry name" value="SPLICING FACTOR 3A SUBUNIT 3"/>
    <property type="match status" value="1"/>
</dbReference>
<evidence type="ECO:0000256" key="1">
    <source>
        <dbReference type="ARBA" id="ARBA00004123"/>
    </source>
</evidence>
<evidence type="ECO:0000313" key="13">
    <source>
        <dbReference type="Proteomes" id="UP000605970"/>
    </source>
</evidence>
<dbReference type="Pfam" id="PF12108">
    <property type="entry name" value="SF3a60_bindingd"/>
    <property type="match status" value="1"/>
</dbReference>
<dbReference type="InterPro" id="IPR000690">
    <property type="entry name" value="Matrin/U1-C_Znf_C2H2"/>
</dbReference>
<dbReference type="GO" id="GO:0008270">
    <property type="term" value="F:zinc ion binding"/>
    <property type="evidence" value="ECO:0007669"/>
    <property type="project" value="UniProtKB-KW"/>
</dbReference>
<feature type="compositionally biased region" description="Acidic residues" evidence="10">
    <location>
        <begin position="430"/>
        <end position="449"/>
    </location>
</feature>
<feature type="region of interest" description="Disordered" evidence="10">
    <location>
        <begin position="363"/>
        <end position="391"/>
    </location>
</feature>
<feature type="region of interest" description="Disordered" evidence="10">
    <location>
        <begin position="424"/>
        <end position="456"/>
    </location>
</feature>
<dbReference type="PROSITE" id="PS50171">
    <property type="entry name" value="ZF_MATRIN"/>
    <property type="match status" value="1"/>
</dbReference>
<dbReference type="GO" id="GO:0005681">
    <property type="term" value="C:spliceosomal complex"/>
    <property type="evidence" value="ECO:0007669"/>
    <property type="project" value="InterPro"/>
</dbReference>
<dbReference type="GO" id="GO:0000398">
    <property type="term" value="P:mRNA splicing, via spliceosome"/>
    <property type="evidence" value="ECO:0007669"/>
    <property type="project" value="InterPro"/>
</dbReference>
<keyword evidence="8" id="KW-0508">mRNA splicing</keyword>
<keyword evidence="4" id="KW-0507">mRNA processing</keyword>
<keyword evidence="6" id="KW-0863">Zinc-finger</keyword>
<sequence>MLSLAPYEPHLDRHSSTCTWSQFCERLYEVLWRRAEGYTSTADLLHDLYVYILSSDDEEMNTNKVKNEGEEQFFNFDEESVSKSNDVENTKLFEREEEESYSESEDMKNWEANSEKGRCRNATDKLVKTYNDESGERSKEIQAIGGPNEFAEFYSRLKFLKDIHRKNPNETARPLTIEFQEMVNFVQDPDKVEKEMVRFTDEEGYGKFLDMHTLHDQYVNLKGVKRIDYITFVSTFNHLHEISREKTKKTGAYRNYVCSLENYLKDFLRRAKPLIDVEAELFNADNEFEQKWKEGKVLGWSTAEKSTGSLLTKQPMTAADIDISKYETVEELMALGSDRLKLALIERNMKCGGSLKERAQRLFDSKNGTENGSTNGALKSEKNGADKEERRKYDLAKNEVHVLRLTELVRPEITATLENIERKQARAVGEEEEEDDEEDVYEVEEEDTDVPYNPKNLPLDWDGKPIPYWLYKLHGLNIGYSCEICGNQVYKGPKAFQRHFTEWRHSHGMRCLGIPNTAHFTNITKINDAIELWKKICEDRSRNKWNPDVDEEFEDSLGNVVNRRMFEDLKRQGLL</sequence>
<dbReference type="InterPro" id="IPR051421">
    <property type="entry name" value="RNA_Proc_DNA_Dmg_Regulator"/>
</dbReference>
<dbReference type="Proteomes" id="UP000605970">
    <property type="component" value="Unassembled WGS sequence"/>
</dbReference>
<evidence type="ECO:0000256" key="10">
    <source>
        <dbReference type="SAM" id="MobiDB-lite"/>
    </source>
</evidence>
<dbReference type="PANTHER" id="PTHR12786">
    <property type="entry name" value="SPLICING FACTOR SF3A-RELATED"/>
    <property type="match status" value="1"/>
</dbReference>
<dbReference type="OrthoDB" id="2160351at2759"/>
<dbReference type="AlphaFoldDB" id="A0A8T0A238"/>
<dbReference type="Pfam" id="PF16837">
    <property type="entry name" value="SF3A3"/>
    <property type="match status" value="1"/>
</dbReference>
<dbReference type="InterPro" id="IPR021966">
    <property type="entry name" value="SF3a60_bindingd"/>
</dbReference>
<evidence type="ECO:0000256" key="3">
    <source>
        <dbReference type="ARBA" id="ARBA00022553"/>
    </source>
</evidence>
<feature type="domain" description="Matrin-type" evidence="11">
    <location>
        <begin position="480"/>
        <end position="511"/>
    </location>
</feature>
<dbReference type="Pfam" id="PF11931">
    <property type="entry name" value="SF3a60_Prp9_C"/>
    <property type="match status" value="1"/>
</dbReference>
<keyword evidence="9" id="KW-0539">Nucleus</keyword>
<comment type="similarity">
    <text evidence="2">Belongs to the SF3A3 family.</text>
</comment>
<comment type="subcellular location">
    <subcellularLocation>
        <location evidence="1">Nucleus</location>
    </subcellularLocation>
</comment>
<gene>
    <name evidence="12" type="ORF">Mgra_00000975</name>
</gene>
<evidence type="ECO:0000256" key="4">
    <source>
        <dbReference type="ARBA" id="ARBA00022664"/>
    </source>
</evidence>
<evidence type="ECO:0000256" key="6">
    <source>
        <dbReference type="ARBA" id="ARBA00022771"/>
    </source>
</evidence>
<protein>
    <submittedName>
        <fullName evidence="12">Matrin-type domain-containing protein</fullName>
    </submittedName>
</protein>
<name>A0A8T0A238_9BILA</name>
<dbReference type="InterPro" id="IPR024598">
    <property type="entry name" value="SF3a60/Prp9_C"/>
</dbReference>
<organism evidence="12 13">
    <name type="scientific">Meloidogyne graminicola</name>
    <dbReference type="NCBI Taxonomy" id="189291"/>
    <lineage>
        <taxon>Eukaryota</taxon>
        <taxon>Metazoa</taxon>
        <taxon>Ecdysozoa</taxon>
        <taxon>Nematoda</taxon>
        <taxon>Chromadorea</taxon>
        <taxon>Rhabditida</taxon>
        <taxon>Tylenchina</taxon>
        <taxon>Tylenchomorpha</taxon>
        <taxon>Tylenchoidea</taxon>
        <taxon>Meloidogynidae</taxon>
        <taxon>Meloidogyninae</taxon>
        <taxon>Meloidogyne</taxon>
    </lineage>
</organism>
<keyword evidence="5" id="KW-0479">Metal-binding</keyword>
<feature type="compositionally biased region" description="Basic and acidic residues" evidence="10">
    <location>
        <begin position="379"/>
        <end position="391"/>
    </location>
</feature>
<evidence type="ECO:0000259" key="11">
    <source>
        <dbReference type="PROSITE" id="PS50171"/>
    </source>
</evidence>
<evidence type="ECO:0000313" key="12">
    <source>
        <dbReference type="EMBL" id="KAF7639650.1"/>
    </source>
</evidence>
<dbReference type="InterPro" id="IPR031774">
    <property type="entry name" value="SF3A3_dom"/>
</dbReference>
<comment type="caution">
    <text evidence="12">The sequence shown here is derived from an EMBL/GenBank/DDBJ whole genome shotgun (WGS) entry which is preliminary data.</text>
</comment>
<dbReference type="InterPro" id="IPR025086">
    <property type="entry name" value="SDE2/SF3A3_SAP"/>
</dbReference>
<reference evidence="12" key="1">
    <citation type="journal article" date="2020" name="Ecol. Evol.">
        <title>Genome structure and content of the rice root-knot nematode (Meloidogyne graminicola).</title>
        <authorList>
            <person name="Phan N.T."/>
            <person name="Danchin E.G.J."/>
            <person name="Klopp C."/>
            <person name="Perfus-Barbeoch L."/>
            <person name="Kozlowski D.K."/>
            <person name="Koutsovoulos G.D."/>
            <person name="Lopez-Roques C."/>
            <person name="Bouchez O."/>
            <person name="Zahm M."/>
            <person name="Besnard G."/>
            <person name="Bellafiore S."/>
        </authorList>
    </citation>
    <scope>NUCLEOTIDE SEQUENCE</scope>
    <source>
        <strain evidence="12">VN-18</strain>
    </source>
</reference>
<keyword evidence="13" id="KW-1185">Reference proteome</keyword>
<evidence type="ECO:0000256" key="2">
    <source>
        <dbReference type="ARBA" id="ARBA00008776"/>
    </source>
</evidence>
<evidence type="ECO:0000256" key="9">
    <source>
        <dbReference type="ARBA" id="ARBA00023242"/>
    </source>
</evidence>
<keyword evidence="7" id="KW-0862">Zinc</keyword>